<keyword evidence="1" id="KW-0540">Nuclease</keyword>
<dbReference type="GO" id="GO:0017108">
    <property type="term" value="F:5'-flap endonuclease activity"/>
    <property type="evidence" value="ECO:0007669"/>
    <property type="project" value="TreeGrafter"/>
</dbReference>
<dbReference type="InterPro" id="IPR036279">
    <property type="entry name" value="5-3_exonuclease_C_sf"/>
</dbReference>
<dbReference type="Pfam" id="PF00752">
    <property type="entry name" value="XPG_N"/>
    <property type="match status" value="1"/>
</dbReference>
<dbReference type="InterPro" id="IPR006084">
    <property type="entry name" value="XPG/Rad2"/>
</dbReference>
<dbReference type="SUPFAM" id="SSF88723">
    <property type="entry name" value="PIN domain-like"/>
    <property type="match status" value="1"/>
</dbReference>
<dbReference type="InterPro" id="IPR006085">
    <property type="entry name" value="XPG_DNA_repair_N"/>
</dbReference>
<dbReference type="SUPFAM" id="SSF47807">
    <property type="entry name" value="5' to 3' exonuclease, C-terminal subdomain"/>
    <property type="match status" value="1"/>
</dbReference>
<evidence type="ECO:0000256" key="2">
    <source>
        <dbReference type="ARBA" id="ARBA00022801"/>
    </source>
</evidence>
<feature type="domain" description="XPG-I" evidence="3">
    <location>
        <begin position="107"/>
        <end position="180"/>
    </location>
</feature>
<feature type="non-terminal residue" evidence="4">
    <location>
        <position position="1"/>
    </location>
</feature>
<dbReference type="PANTHER" id="PTHR11081:SF75">
    <property type="entry name" value="ENDONUCLEASE, PUTATIVE (AFU_ORTHOLOGUE AFUA_3G13260)-RELATED"/>
    <property type="match status" value="1"/>
</dbReference>
<dbReference type="InterPro" id="IPR029060">
    <property type="entry name" value="PIN-like_dom_sf"/>
</dbReference>
<evidence type="ECO:0000256" key="1">
    <source>
        <dbReference type="ARBA" id="ARBA00022722"/>
    </source>
</evidence>
<keyword evidence="2" id="KW-0378">Hydrolase</keyword>
<evidence type="ECO:0000313" key="5">
    <source>
        <dbReference type="Proteomes" id="UP000053477"/>
    </source>
</evidence>
<feature type="non-terminal residue" evidence="4">
    <location>
        <position position="331"/>
    </location>
</feature>
<dbReference type="AlphaFoldDB" id="A0A0H2R922"/>
<dbReference type="EMBL" id="KQ086253">
    <property type="protein sequence ID" value="KLO05933.1"/>
    <property type="molecule type" value="Genomic_DNA"/>
</dbReference>
<protein>
    <submittedName>
        <fullName evidence="4">PIN domain-like protein</fullName>
    </submittedName>
</protein>
<keyword evidence="5" id="KW-1185">Reference proteome</keyword>
<evidence type="ECO:0000313" key="4">
    <source>
        <dbReference type="EMBL" id="KLO05933.1"/>
    </source>
</evidence>
<dbReference type="InterPro" id="IPR006086">
    <property type="entry name" value="XPG-I_dom"/>
</dbReference>
<dbReference type="PANTHER" id="PTHR11081">
    <property type="entry name" value="FLAP ENDONUCLEASE FAMILY MEMBER"/>
    <property type="match status" value="1"/>
</dbReference>
<name>A0A0H2R922_9AGAM</name>
<dbReference type="Pfam" id="PF00867">
    <property type="entry name" value="XPG_I"/>
    <property type="match status" value="1"/>
</dbReference>
<reference evidence="4 5" key="1">
    <citation type="submission" date="2015-04" db="EMBL/GenBank/DDBJ databases">
        <title>Complete genome sequence of Schizopora paradoxa KUC8140, a cosmopolitan wood degrader in East Asia.</title>
        <authorList>
            <consortium name="DOE Joint Genome Institute"/>
            <person name="Min B."/>
            <person name="Park H."/>
            <person name="Jang Y."/>
            <person name="Kim J.-J."/>
            <person name="Kim K.H."/>
            <person name="Pangilinan J."/>
            <person name="Lipzen A."/>
            <person name="Riley R."/>
            <person name="Grigoriev I.V."/>
            <person name="Spatafora J.W."/>
            <person name="Choi I.-G."/>
        </authorList>
    </citation>
    <scope>NUCLEOTIDE SEQUENCE [LARGE SCALE GENOMIC DNA]</scope>
    <source>
        <strain evidence="4 5">KUC8140</strain>
    </source>
</reference>
<dbReference type="Proteomes" id="UP000053477">
    <property type="component" value="Unassembled WGS sequence"/>
</dbReference>
<evidence type="ECO:0000259" key="3">
    <source>
        <dbReference type="SMART" id="SM00484"/>
    </source>
</evidence>
<dbReference type="InParanoid" id="A0A0H2R922"/>
<dbReference type="STRING" id="27342.A0A0H2R922"/>
<dbReference type="Gene3D" id="3.40.50.1010">
    <property type="entry name" value="5'-nuclease"/>
    <property type="match status" value="2"/>
</dbReference>
<dbReference type="GO" id="GO:0006281">
    <property type="term" value="P:DNA repair"/>
    <property type="evidence" value="ECO:0007669"/>
    <property type="project" value="UniProtKB-ARBA"/>
</dbReference>
<dbReference type="CDD" id="cd09870">
    <property type="entry name" value="PIN_YEN1"/>
    <property type="match status" value="1"/>
</dbReference>
<accession>A0A0H2R922</accession>
<dbReference type="OrthoDB" id="2959108at2759"/>
<organism evidence="4 5">
    <name type="scientific">Schizopora paradoxa</name>
    <dbReference type="NCBI Taxonomy" id="27342"/>
    <lineage>
        <taxon>Eukaryota</taxon>
        <taxon>Fungi</taxon>
        <taxon>Dikarya</taxon>
        <taxon>Basidiomycota</taxon>
        <taxon>Agaricomycotina</taxon>
        <taxon>Agaricomycetes</taxon>
        <taxon>Hymenochaetales</taxon>
        <taxon>Schizoporaceae</taxon>
        <taxon>Schizopora</taxon>
    </lineage>
</organism>
<dbReference type="SMART" id="SM00484">
    <property type="entry name" value="XPGI"/>
    <property type="match status" value="1"/>
</dbReference>
<sequence length="331" mass="36847">LKPVAEVHTLESFIISEGIQKLRRPIVIGIDVNIWLFSVSNIYRTNHASAGSEPELRVIFYKLAFLASLPVIPVFIFDGPSRPTCKRNKKVVRNGHWLEERVKEFLKCWGFSWYTAAGEAEAELAQLNLHGAIDAVMTDDSDAFVFGARNQKKNIKARLDDNVVYVYRADAIKEHPTLGLDHNGFIQVAVLRGGDYDKGLSDCGISTAIAVAKYGLGDVLVQANLSDSPNTFDGWRRALREILSNDSKGYVGLKRRHLASHVPDGFPSPDVVNLYVSPATTAFPTLTISSIPAAMDVRELAFLCEHRFSFGRDIMALRRHLFPGFMMSILL</sequence>
<proteinExistence type="predicted"/>
<dbReference type="PRINTS" id="PR00853">
    <property type="entry name" value="XPGRADSUPER"/>
</dbReference>
<gene>
    <name evidence="4" type="ORF">SCHPADRAFT_802785</name>
</gene>